<feature type="transmembrane region" description="Helical" evidence="9">
    <location>
        <begin position="98"/>
        <end position="123"/>
    </location>
</feature>
<name>A0A4Y1X1L6_9BACT</name>
<evidence type="ECO:0000256" key="1">
    <source>
        <dbReference type="ARBA" id="ARBA00006139"/>
    </source>
</evidence>
<proteinExistence type="inferred from homology"/>
<evidence type="ECO:0000256" key="5">
    <source>
        <dbReference type="ARBA" id="ARBA00022750"/>
    </source>
</evidence>
<dbReference type="Pfam" id="PF01252">
    <property type="entry name" value="Peptidase_A8"/>
    <property type="match status" value="1"/>
</dbReference>
<evidence type="ECO:0000313" key="11">
    <source>
        <dbReference type="EMBL" id="BBL06925.1"/>
    </source>
</evidence>
<dbReference type="Proteomes" id="UP000319374">
    <property type="component" value="Chromosome"/>
</dbReference>
<dbReference type="RefSeq" id="WP_141428813.1">
    <property type="nucleotide sequence ID" value="NZ_AP019736.1"/>
</dbReference>
<keyword evidence="4 9" id="KW-0812">Transmembrane</keyword>
<dbReference type="EMBL" id="AP019736">
    <property type="protein sequence ID" value="BBL06925.1"/>
    <property type="molecule type" value="Genomic_DNA"/>
</dbReference>
<dbReference type="GO" id="GO:0006508">
    <property type="term" value="P:proteolysis"/>
    <property type="evidence" value="ECO:0007669"/>
    <property type="project" value="UniProtKB-KW"/>
</dbReference>
<keyword evidence="12" id="KW-1185">Reference proteome</keyword>
<comment type="function">
    <text evidence="9">This protein specifically catalyzes the removal of signal peptides from prolipoproteins.</text>
</comment>
<keyword evidence="8 9" id="KW-0472">Membrane</keyword>
<evidence type="ECO:0000256" key="10">
    <source>
        <dbReference type="RuleBase" id="RU004181"/>
    </source>
</evidence>
<evidence type="ECO:0000256" key="2">
    <source>
        <dbReference type="ARBA" id="ARBA00022475"/>
    </source>
</evidence>
<protein>
    <recommendedName>
        <fullName evidence="9">Lipoprotein signal peptidase</fullName>
        <ecNumber evidence="9">3.4.23.36</ecNumber>
    </recommendedName>
    <alternativeName>
        <fullName evidence="9">Prolipoprotein signal peptidase</fullName>
    </alternativeName>
    <alternativeName>
        <fullName evidence="9">Signal peptidase II</fullName>
        <shortName evidence="9">SPase II</shortName>
    </alternativeName>
</protein>
<dbReference type="AlphaFoldDB" id="A0A4Y1X1L6"/>
<gene>
    <name evidence="9 11" type="primary">lspA</name>
    <name evidence="11" type="ORF">A5CPEGH6_15630</name>
</gene>
<keyword evidence="11" id="KW-0449">Lipoprotein</keyword>
<evidence type="ECO:0000256" key="7">
    <source>
        <dbReference type="ARBA" id="ARBA00022989"/>
    </source>
</evidence>
<dbReference type="PRINTS" id="PR00781">
    <property type="entry name" value="LIPOSIGPTASE"/>
</dbReference>
<keyword evidence="7 9" id="KW-1133">Transmembrane helix</keyword>
<keyword evidence="5 9" id="KW-0064">Aspartyl protease</keyword>
<dbReference type="UniPathway" id="UPA00665"/>
<dbReference type="GeneID" id="98673539"/>
<evidence type="ECO:0000256" key="8">
    <source>
        <dbReference type="ARBA" id="ARBA00023136"/>
    </source>
</evidence>
<feature type="active site" evidence="9">
    <location>
        <position position="184"/>
    </location>
</feature>
<reference evidence="12" key="1">
    <citation type="submission" date="2019-06" db="EMBL/GenBank/DDBJ databases">
        <title>Alistipes onderdonkii subsp. vulgaris subsp. nov., Alistipes dispar sp. nov. and Alistipes communis sp. nov., isolated from human faeces, and creation of Alistipes onderdonkii subsp. onderdonkii subsp. nov.</title>
        <authorList>
            <person name="Sakamoto M."/>
            <person name="Ikeyama N."/>
            <person name="Ogata Y."/>
            <person name="Suda W."/>
            <person name="Iino T."/>
            <person name="Hattori M."/>
            <person name="Ohkuma M."/>
        </authorList>
    </citation>
    <scope>NUCLEOTIDE SEQUENCE [LARGE SCALE GENOMIC DNA]</scope>
    <source>
        <strain evidence="12">5CPEGH6</strain>
    </source>
</reference>
<keyword evidence="6 9" id="KW-0378">Hydrolase</keyword>
<dbReference type="GO" id="GO:0004190">
    <property type="term" value="F:aspartic-type endopeptidase activity"/>
    <property type="evidence" value="ECO:0007669"/>
    <property type="project" value="UniProtKB-UniRule"/>
</dbReference>
<dbReference type="PANTHER" id="PTHR33695">
    <property type="entry name" value="LIPOPROTEIN SIGNAL PEPTIDASE"/>
    <property type="match status" value="1"/>
</dbReference>
<evidence type="ECO:0000256" key="3">
    <source>
        <dbReference type="ARBA" id="ARBA00022670"/>
    </source>
</evidence>
<dbReference type="GO" id="GO:0005886">
    <property type="term" value="C:plasma membrane"/>
    <property type="evidence" value="ECO:0007669"/>
    <property type="project" value="UniProtKB-SubCell"/>
</dbReference>
<feature type="transmembrane region" description="Helical" evidence="9">
    <location>
        <begin position="68"/>
        <end position="86"/>
    </location>
</feature>
<dbReference type="KEGG" id="ada:A5CPEGH6_15630"/>
<dbReference type="OrthoDB" id="9810259at2"/>
<sequence length="204" mass="23222">MNPKRISLLILLLLFADQALKIWVKTHMHLDEAIVVFPDWFQLRFIENNGAAFGMHIATRGSFDWGKLMLGIFRIAMVGAVSWFMVHLHRTRKDTPKGVFIGLALIVAGALGNIFDSAFYGLVFSESTPFSVAQFGGHYAGFMMGKVVDMFYFPLFQWNGVPRLLQFLVDSNNYFFGAIFNLADAYISVATIYLLLFQYKFFSK</sequence>
<accession>A0A4Y1X1L6</accession>
<comment type="subcellular location">
    <subcellularLocation>
        <location evidence="9">Cell membrane</location>
        <topology evidence="9">Multi-pass membrane protein</topology>
    </subcellularLocation>
</comment>
<feature type="transmembrane region" description="Helical" evidence="9">
    <location>
        <begin position="174"/>
        <end position="196"/>
    </location>
</feature>
<evidence type="ECO:0000256" key="9">
    <source>
        <dbReference type="HAMAP-Rule" id="MF_00161"/>
    </source>
</evidence>
<comment type="catalytic activity">
    <reaction evidence="9">
        <text>Release of signal peptides from bacterial membrane prolipoproteins. Hydrolyzes -Xaa-Yaa-Zaa-|-(S,diacylglyceryl)Cys-, in which Xaa is hydrophobic (preferably Leu), and Yaa (Ala or Ser) and Zaa (Gly or Ala) have small, neutral side chains.</text>
        <dbReference type="EC" id="3.4.23.36"/>
    </reaction>
</comment>
<feature type="active site" evidence="9">
    <location>
        <position position="149"/>
    </location>
</feature>
<dbReference type="InterPro" id="IPR001872">
    <property type="entry name" value="Peptidase_A8"/>
</dbReference>
<evidence type="ECO:0000313" key="12">
    <source>
        <dbReference type="Proteomes" id="UP000319374"/>
    </source>
</evidence>
<dbReference type="PANTHER" id="PTHR33695:SF1">
    <property type="entry name" value="LIPOPROTEIN SIGNAL PEPTIDASE"/>
    <property type="match status" value="1"/>
</dbReference>
<evidence type="ECO:0000256" key="6">
    <source>
        <dbReference type="ARBA" id="ARBA00022801"/>
    </source>
</evidence>
<comment type="similarity">
    <text evidence="1 9 10">Belongs to the peptidase A8 family.</text>
</comment>
<evidence type="ECO:0000256" key="4">
    <source>
        <dbReference type="ARBA" id="ARBA00022692"/>
    </source>
</evidence>
<dbReference type="EC" id="3.4.23.36" evidence="9"/>
<dbReference type="HAMAP" id="MF_00161">
    <property type="entry name" value="LspA"/>
    <property type="match status" value="1"/>
</dbReference>
<keyword evidence="2 9" id="KW-1003">Cell membrane</keyword>
<comment type="caution">
    <text evidence="9">Lacks conserved residue(s) required for the propagation of feature annotation.</text>
</comment>
<comment type="pathway">
    <text evidence="9">Protein modification; lipoprotein biosynthesis (signal peptide cleavage).</text>
</comment>
<keyword evidence="3 9" id="KW-0645">Protease</keyword>
<organism evidence="11 12">
    <name type="scientific">Alistipes dispar</name>
    <dbReference type="NCBI Taxonomy" id="2585119"/>
    <lineage>
        <taxon>Bacteria</taxon>
        <taxon>Pseudomonadati</taxon>
        <taxon>Bacteroidota</taxon>
        <taxon>Bacteroidia</taxon>
        <taxon>Bacteroidales</taxon>
        <taxon>Rikenellaceae</taxon>
        <taxon>Alistipes</taxon>
    </lineage>
</organism>